<feature type="domain" description="ABC transporter" evidence="10">
    <location>
        <begin position="4"/>
        <end position="252"/>
    </location>
</feature>
<dbReference type="Pfam" id="PF00005">
    <property type="entry name" value="ABC_tran"/>
    <property type="match status" value="1"/>
</dbReference>
<dbReference type="SMART" id="SM00382">
    <property type="entry name" value="AAA"/>
    <property type="match status" value="1"/>
</dbReference>
<dbReference type="GO" id="GO:0015833">
    <property type="term" value="P:peptide transport"/>
    <property type="evidence" value="ECO:0007669"/>
    <property type="project" value="InterPro"/>
</dbReference>
<evidence type="ECO:0000313" key="13">
    <source>
        <dbReference type="Proteomes" id="UP000295985"/>
    </source>
</evidence>
<evidence type="ECO:0000256" key="3">
    <source>
        <dbReference type="ARBA" id="ARBA00022448"/>
    </source>
</evidence>
<evidence type="ECO:0000256" key="2">
    <source>
        <dbReference type="ARBA" id="ARBA00005417"/>
    </source>
</evidence>
<evidence type="ECO:0000256" key="9">
    <source>
        <dbReference type="ARBA" id="ARBA00047356"/>
    </source>
</evidence>
<comment type="catalytic activity">
    <reaction evidence="9">
        <text>a dipeptide(out) + ATP + H2O = a dipeptide(in) + ADP + phosphate + H(+)</text>
        <dbReference type="Rhea" id="RHEA:23120"/>
        <dbReference type="ChEBI" id="CHEBI:15377"/>
        <dbReference type="ChEBI" id="CHEBI:15378"/>
        <dbReference type="ChEBI" id="CHEBI:30616"/>
        <dbReference type="ChEBI" id="CHEBI:43474"/>
        <dbReference type="ChEBI" id="CHEBI:90799"/>
        <dbReference type="ChEBI" id="CHEBI:456216"/>
        <dbReference type="EC" id="7.4.2.9"/>
    </reaction>
</comment>
<keyword evidence="6 11" id="KW-0067">ATP-binding</keyword>
<dbReference type="SUPFAM" id="SSF52540">
    <property type="entry name" value="P-loop containing nucleoside triphosphate hydrolases"/>
    <property type="match status" value="1"/>
</dbReference>
<dbReference type="FunFam" id="3.40.50.300:FF:000016">
    <property type="entry name" value="Oligopeptide ABC transporter ATP-binding component"/>
    <property type="match status" value="1"/>
</dbReference>
<dbReference type="InterPro" id="IPR017871">
    <property type="entry name" value="ABC_transporter-like_CS"/>
</dbReference>
<reference evidence="12 14" key="2">
    <citation type="submission" date="2018-11" db="EMBL/GenBank/DDBJ databases">
        <title>Genome sequences of Brenneria nigrifluens and Brenneria rubrifaciens.</title>
        <authorList>
            <person name="Poret-Peterson A.T."/>
            <person name="McClean A.E."/>
            <person name="Kluepfel D.A."/>
        </authorList>
    </citation>
    <scope>NUCLEOTIDE SEQUENCE [LARGE SCALE GENOMIC DNA]</scope>
    <source>
        <strain evidence="12 14">ATCC 13028</strain>
    </source>
</reference>
<dbReference type="InterPro" id="IPR027417">
    <property type="entry name" value="P-loop_NTPase"/>
</dbReference>
<dbReference type="InterPro" id="IPR003439">
    <property type="entry name" value="ABC_transporter-like_ATP-bd"/>
</dbReference>
<keyword evidence="3" id="KW-0813">Transport</keyword>
<organism evidence="11 13">
    <name type="scientific">Brenneria nigrifluens DSM 30175 = ATCC 13028</name>
    <dbReference type="NCBI Taxonomy" id="1121120"/>
    <lineage>
        <taxon>Bacteria</taxon>
        <taxon>Pseudomonadati</taxon>
        <taxon>Pseudomonadota</taxon>
        <taxon>Gammaproteobacteria</taxon>
        <taxon>Enterobacterales</taxon>
        <taxon>Pectobacteriaceae</taxon>
        <taxon>Brenneria</taxon>
    </lineage>
</organism>
<dbReference type="GO" id="GO:0005524">
    <property type="term" value="F:ATP binding"/>
    <property type="evidence" value="ECO:0007669"/>
    <property type="project" value="UniProtKB-KW"/>
</dbReference>
<evidence type="ECO:0000256" key="5">
    <source>
        <dbReference type="ARBA" id="ARBA00022741"/>
    </source>
</evidence>
<dbReference type="PANTHER" id="PTHR43297">
    <property type="entry name" value="OLIGOPEPTIDE TRANSPORT ATP-BINDING PROTEIN APPD"/>
    <property type="match status" value="1"/>
</dbReference>
<dbReference type="Gene3D" id="3.40.50.300">
    <property type="entry name" value="P-loop containing nucleotide triphosphate hydrolases"/>
    <property type="match status" value="1"/>
</dbReference>
<dbReference type="PROSITE" id="PS50893">
    <property type="entry name" value="ABC_TRANSPORTER_2"/>
    <property type="match status" value="1"/>
</dbReference>
<dbReference type="OrthoDB" id="9784450at2"/>
<evidence type="ECO:0000259" key="10">
    <source>
        <dbReference type="PROSITE" id="PS50893"/>
    </source>
</evidence>
<keyword evidence="4" id="KW-1003">Cell membrane</keyword>
<dbReference type="RefSeq" id="WP_009112253.1">
    <property type="nucleotide sequence ID" value="NZ_CP034036.1"/>
</dbReference>
<dbReference type="EC" id="7.4.2.9" evidence="8"/>
<dbReference type="EMBL" id="QDKK01000034">
    <property type="protein sequence ID" value="PWC21995.1"/>
    <property type="molecule type" value="Genomic_DNA"/>
</dbReference>
<dbReference type="InterPro" id="IPR013563">
    <property type="entry name" value="Oligopep_ABC_C"/>
</dbReference>
<accession>A0A2U1UJY5</accession>
<reference evidence="11 13" key="1">
    <citation type="submission" date="2018-04" db="EMBL/GenBank/DDBJ databases">
        <title>Brenneria corticis sp.nov.</title>
        <authorList>
            <person name="Li Y."/>
        </authorList>
    </citation>
    <scope>NUCLEOTIDE SEQUENCE [LARGE SCALE GENOMIC DNA]</scope>
    <source>
        <strain evidence="11 13">LMG 2694</strain>
    </source>
</reference>
<evidence type="ECO:0000256" key="8">
    <source>
        <dbReference type="ARBA" id="ARBA00038852"/>
    </source>
</evidence>
<keyword evidence="5" id="KW-0547">Nucleotide-binding</keyword>
<keyword evidence="7" id="KW-0472">Membrane</keyword>
<keyword evidence="14" id="KW-1185">Reference proteome</keyword>
<dbReference type="AlphaFoldDB" id="A0A2U1UJY5"/>
<dbReference type="EMBL" id="CP034036">
    <property type="protein sequence ID" value="QCR04107.1"/>
    <property type="molecule type" value="Genomic_DNA"/>
</dbReference>
<sequence>MTLLTVSQLTVENPQGIALVDRVSLTLEQGEILGLVGESGSGKTITCRALMRLLPGDGLRIAGGDILLRDKSLLTLSERQMTAMRGRQIGMIFQNPASHLNPVMTIGQQIAESRRLHFAAGRREARRQAVALLRQVGIADPQRRVDNYPHEFSGGMRQRAMIAVALACEPAVLIADEPTTALDVTVQMQILRLLNELRDRLGIAVILITHDLGVVAQTCDRIAVMYGGRLCEIGDKRQLLAGPLHPYTRGLIDCQPVSEGGYGRLRTIAGQPPLAERFPSGCRFHPRCQYAQGDCRLTQPPMRAQQTAHAHGAACHHPLPPGMQACDGRNNGQ</sequence>
<gene>
    <name evidence="11" type="ORF">DDT54_18075</name>
    <name evidence="12" type="ORF">EH206_07895</name>
</gene>
<dbReference type="Proteomes" id="UP000295985">
    <property type="component" value="Unassembled WGS sequence"/>
</dbReference>
<dbReference type="InterPro" id="IPR003593">
    <property type="entry name" value="AAA+_ATPase"/>
</dbReference>
<dbReference type="NCBIfam" id="TIGR01727">
    <property type="entry name" value="oligo_HPY"/>
    <property type="match status" value="1"/>
</dbReference>
<evidence type="ECO:0000313" key="14">
    <source>
        <dbReference type="Proteomes" id="UP000303847"/>
    </source>
</evidence>
<dbReference type="Proteomes" id="UP000303847">
    <property type="component" value="Chromosome"/>
</dbReference>
<evidence type="ECO:0000256" key="4">
    <source>
        <dbReference type="ARBA" id="ARBA00022475"/>
    </source>
</evidence>
<dbReference type="Pfam" id="PF08352">
    <property type="entry name" value="oligo_HPY"/>
    <property type="match status" value="1"/>
</dbReference>
<evidence type="ECO:0000256" key="1">
    <source>
        <dbReference type="ARBA" id="ARBA00004417"/>
    </source>
</evidence>
<dbReference type="GO" id="GO:0016887">
    <property type="term" value="F:ATP hydrolysis activity"/>
    <property type="evidence" value="ECO:0007669"/>
    <property type="project" value="InterPro"/>
</dbReference>
<dbReference type="GO" id="GO:0005886">
    <property type="term" value="C:plasma membrane"/>
    <property type="evidence" value="ECO:0007669"/>
    <property type="project" value="UniProtKB-SubCell"/>
</dbReference>
<proteinExistence type="inferred from homology"/>
<comment type="subcellular location">
    <subcellularLocation>
        <location evidence="1">Cell inner membrane</location>
        <topology evidence="1">Peripheral membrane protein</topology>
    </subcellularLocation>
</comment>
<dbReference type="PANTHER" id="PTHR43297:SF2">
    <property type="entry name" value="DIPEPTIDE TRANSPORT ATP-BINDING PROTEIN DPPD"/>
    <property type="match status" value="1"/>
</dbReference>
<dbReference type="GO" id="GO:0055085">
    <property type="term" value="P:transmembrane transport"/>
    <property type="evidence" value="ECO:0007669"/>
    <property type="project" value="UniProtKB-ARBA"/>
</dbReference>
<dbReference type="InterPro" id="IPR050388">
    <property type="entry name" value="ABC_Ni/Peptide_Import"/>
</dbReference>
<dbReference type="PROSITE" id="PS00211">
    <property type="entry name" value="ABC_TRANSPORTER_1"/>
    <property type="match status" value="1"/>
</dbReference>
<evidence type="ECO:0000256" key="7">
    <source>
        <dbReference type="ARBA" id="ARBA00023136"/>
    </source>
</evidence>
<evidence type="ECO:0000313" key="11">
    <source>
        <dbReference type="EMBL" id="PWC21995.1"/>
    </source>
</evidence>
<name>A0A2U1UJY5_9GAMM</name>
<evidence type="ECO:0000313" key="12">
    <source>
        <dbReference type="EMBL" id="QCR04107.1"/>
    </source>
</evidence>
<protein>
    <recommendedName>
        <fullName evidence="8">ABC-type dipeptide transporter</fullName>
        <ecNumber evidence="8">7.4.2.9</ecNumber>
    </recommendedName>
</protein>
<dbReference type="CDD" id="cd03257">
    <property type="entry name" value="ABC_NikE_OppD_transporters"/>
    <property type="match status" value="1"/>
</dbReference>
<evidence type="ECO:0000256" key="6">
    <source>
        <dbReference type="ARBA" id="ARBA00022840"/>
    </source>
</evidence>
<comment type="similarity">
    <text evidence="2">Belongs to the ABC transporter superfamily.</text>
</comment>